<accession>A0A346XW97</accession>
<keyword evidence="5 8" id="KW-0808">Transferase</keyword>
<evidence type="ECO:0000313" key="13">
    <source>
        <dbReference type="Proteomes" id="UP000264006"/>
    </source>
</evidence>
<reference evidence="12 13" key="1">
    <citation type="submission" date="2018-09" db="EMBL/GenBank/DDBJ databases">
        <title>Complete genome sequence of Euzebya sp. DY32-46 isolated from seawater of Pacific Ocean.</title>
        <authorList>
            <person name="Xu L."/>
            <person name="Wu Y.-H."/>
            <person name="Xu X.-W."/>
        </authorList>
    </citation>
    <scope>NUCLEOTIDE SEQUENCE [LARGE SCALE GENOMIC DNA]</scope>
    <source>
        <strain evidence="12 13">DY32-46</strain>
    </source>
</reference>
<feature type="binding site" evidence="8">
    <location>
        <begin position="96"/>
        <end position="99"/>
    </location>
    <ligand>
        <name>(6S)-5,6,7,8-tetrahydrofolate</name>
        <dbReference type="ChEBI" id="CHEBI:57453"/>
    </ligand>
</feature>
<dbReference type="InterPro" id="IPR005793">
    <property type="entry name" value="Formyl_trans_C"/>
</dbReference>
<dbReference type="InterPro" id="IPR005794">
    <property type="entry name" value="Fmt"/>
</dbReference>
<dbReference type="GO" id="GO:0005829">
    <property type="term" value="C:cytosol"/>
    <property type="evidence" value="ECO:0007669"/>
    <property type="project" value="TreeGrafter"/>
</dbReference>
<comment type="function">
    <text evidence="1 8">Attaches a formyl group to the free amino group of methionyl-tRNA(fMet). The formyl group appears to play a dual role in the initiator identity of N-formylmethionyl-tRNA by promoting its recognition by IF2 and preventing the misappropriation of this tRNA by the elongation apparatus.</text>
</comment>
<organism evidence="12 13">
    <name type="scientific">Euzebya pacifica</name>
    <dbReference type="NCBI Taxonomy" id="1608957"/>
    <lineage>
        <taxon>Bacteria</taxon>
        <taxon>Bacillati</taxon>
        <taxon>Actinomycetota</taxon>
        <taxon>Nitriliruptoria</taxon>
        <taxon>Euzebyales</taxon>
    </lineage>
</organism>
<feature type="compositionally biased region" description="Basic and acidic residues" evidence="9">
    <location>
        <begin position="275"/>
        <end position="293"/>
    </location>
</feature>
<feature type="domain" description="Formyl transferase N-terminal" evidence="10">
    <location>
        <begin position="11"/>
        <end position="167"/>
    </location>
</feature>
<evidence type="ECO:0000313" key="12">
    <source>
        <dbReference type="EMBL" id="AXV06494.1"/>
    </source>
</evidence>
<proteinExistence type="inferred from homology"/>
<dbReference type="InterPro" id="IPR002376">
    <property type="entry name" value="Formyl_transf_N"/>
</dbReference>
<dbReference type="InterPro" id="IPR044135">
    <property type="entry name" value="Met-tRNA-FMT_C"/>
</dbReference>
<evidence type="ECO:0000259" key="11">
    <source>
        <dbReference type="Pfam" id="PF02911"/>
    </source>
</evidence>
<sequence length="293" mass="31075">MPALRAFVEADDVEVVAVVTNPDRPAGRGYKLTPPPVKVTALDAGLEVWQPQKPRERLDDLKALDVDACAVVAYGSILPQDVLDVGGKGFVNLHFSLLPAWRGAAPVPASILAGDTTTGVTCFRLDAGMDTGDVLTRHEVRILPDETSGELTARLAEAGGPVLVDAIRGLVDGSLPLQPQDHDAATYASKINAEDARLDLTDSAEVLDRMIRGYNPMPGAHTTFDGTRLKIHRAVPMLDVDGTPGAVVGDVDGRPVIAVGRGGLRLDQVQPAGKPRMDGRDFANGYRPERLGS</sequence>
<dbReference type="Gene3D" id="3.10.25.10">
    <property type="entry name" value="Formyl transferase, C-terminal domain"/>
    <property type="match status" value="1"/>
</dbReference>
<evidence type="ECO:0000259" key="10">
    <source>
        <dbReference type="Pfam" id="PF00551"/>
    </source>
</evidence>
<dbReference type="Pfam" id="PF02911">
    <property type="entry name" value="Formyl_trans_C"/>
    <property type="match status" value="1"/>
</dbReference>
<dbReference type="InterPro" id="IPR011034">
    <property type="entry name" value="Formyl_transferase-like_C_sf"/>
</dbReference>
<dbReference type="Gene3D" id="3.40.50.170">
    <property type="entry name" value="Formyl transferase, N-terminal domain"/>
    <property type="match status" value="1"/>
</dbReference>
<dbReference type="InterPro" id="IPR037022">
    <property type="entry name" value="Formyl_trans_C_sf"/>
</dbReference>
<dbReference type="Pfam" id="PF00551">
    <property type="entry name" value="Formyl_trans_N"/>
    <property type="match status" value="1"/>
</dbReference>
<keyword evidence="13" id="KW-1185">Reference proteome</keyword>
<dbReference type="EC" id="2.1.2.9" evidence="3 8"/>
<keyword evidence="6 8" id="KW-0648">Protein biosynthesis</keyword>
<comment type="catalytic activity">
    <reaction evidence="7 8">
        <text>L-methionyl-tRNA(fMet) + (6R)-10-formyltetrahydrofolate = N-formyl-L-methionyl-tRNA(fMet) + (6S)-5,6,7,8-tetrahydrofolate + H(+)</text>
        <dbReference type="Rhea" id="RHEA:24380"/>
        <dbReference type="Rhea" id="RHEA-COMP:9952"/>
        <dbReference type="Rhea" id="RHEA-COMP:9953"/>
        <dbReference type="ChEBI" id="CHEBI:15378"/>
        <dbReference type="ChEBI" id="CHEBI:57453"/>
        <dbReference type="ChEBI" id="CHEBI:78530"/>
        <dbReference type="ChEBI" id="CHEBI:78844"/>
        <dbReference type="ChEBI" id="CHEBI:195366"/>
        <dbReference type="EC" id="2.1.2.9"/>
    </reaction>
</comment>
<evidence type="ECO:0000256" key="4">
    <source>
        <dbReference type="ARBA" id="ARBA00016014"/>
    </source>
</evidence>
<dbReference type="SUPFAM" id="SSF50486">
    <property type="entry name" value="FMT C-terminal domain-like"/>
    <property type="match status" value="1"/>
</dbReference>
<dbReference type="SUPFAM" id="SSF53328">
    <property type="entry name" value="Formyltransferase"/>
    <property type="match status" value="1"/>
</dbReference>
<evidence type="ECO:0000256" key="3">
    <source>
        <dbReference type="ARBA" id="ARBA00012261"/>
    </source>
</evidence>
<dbReference type="HAMAP" id="MF_00182">
    <property type="entry name" value="Formyl_trans"/>
    <property type="match status" value="1"/>
</dbReference>
<dbReference type="CDD" id="cd08646">
    <property type="entry name" value="FMT_core_Met-tRNA-FMT_N"/>
    <property type="match status" value="1"/>
</dbReference>
<dbReference type="InterPro" id="IPR036477">
    <property type="entry name" value="Formyl_transf_N_sf"/>
</dbReference>
<dbReference type="InterPro" id="IPR041711">
    <property type="entry name" value="Met-tRNA-FMT_N"/>
</dbReference>
<dbReference type="PANTHER" id="PTHR11138:SF5">
    <property type="entry name" value="METHIONYL-TRNA FORMYLTRANSFERASE, MITOCHONDRIAL"/>
    <property type="match status" value="1"/>
</dbReference>
<dbReference type="AlphaFoldDB" id="A0A346XW97"/>
<dbReference type="EMBL" id="CP031165">
    <property type="protein sequence ID" value="AXV06494.1"/>
    <property type="molecule type" value="Genomic_DNA"/>
</dbReference>
<evidence type="ECO:0000256" key="1">
    <source>
        <dbReference type="ARBA" id="ARBA00002606"/>
    </source>
</evidence>
<evidence type="ECO:0000256" key="5">
    <source>
        <dbReference type="ARBA" id="ARBA00022679"/>
    </source>
</evidence>
<evidence type="ECO:0000256" key="2">
    <source>
        <dbReference type="ARBA" id="ARBA00010699"/>
    </source>
</evidence>
<feature type="domain" description="Formyl transferase C-terminal" evidence="11">
    <location>
        <begin position="190"/>
        <end position="287"/>
    </location>
</feature>
<dbReference type="KEGG" id="euz:DVS28_a1803"/>
<dbReference type="CDD" id="cd08704">
    <property type="entry name" value="Met_tRNA_FMT_C"/>
    <property type="match status" value="1"/>
</dbReference>
<evidence type="ECO:0000256" key="6">
    <source>
        <dbReference type="ARBA" id="ARBA00022917"/>
    </source>
</evidence>
<dbReference type="Proteomes" id="UP000264006">
    <property type="component" value="Chromosome"/>
</dbReference>
<evidence type="ECO:0000256" key="7">
    <source>
        <dbReference type="ARBA" id="ARBA00048558"/>
    </source>
</evidence>
<dbReference type="NCBIfam" id="TIGR00460">
    <property type="entry name" value="fmt"/>
    <property type="match status" value="1"/>
</dbReference>
<gene>
    <name evidence="8" type="primary">fmt</name>
    <name evidence="12" type="ORF">DVS28_a1803</name>
</gene>
<evidence type="ECO:0000256" key="9">
    <source>
        <dbReference type="SAM" id="MobiDB-lite"/>
    </source>
</evidence>
<dbReference type="GO" id="GO:0004479">
    <property type="term" value="F:methionyl-tRNA formyltransferase activity"/>
    <property type="evidence" value="ECO:0007669"/>
    <property type="project" value="UniProtKB-UniRule"/>
</dbReference>
<name>A0A346XW97_9ACTN</name>
<evidence type="ECO:0000256" key="8">
    <source>
        <dbReference type="HAMAP-Rule" id="MF_00182"/>
    </source>
</evidence>
<dbReference type="PANTHER" id="PTHR11138">
    <property type="entry name" value="METHIONYL-TRNA FORMYLTRANSFERASE"/>
    <property type="match status" value="1"/>
</dbReference>
<comment type="similarity">
    <text evidence="2 8">Belongs to the Fmt family.</text>
</comment>
<protein>
    <recommendedName>
        <fullName evidence="4 8">Methionyl-tRNA formyltransferase</fullName>
        <ecNumber evidence="3 8">2.1.2.9</ecNumber>
    </recommendedName>
</protein>
<feature type="region of interest" description="Disordered" evidence="9">
    <location>
        <begin position="268"/>
        <end position="293"/>
    </location>
</feature>